<gene>
    <name evidence="2" type="ORF">AY555_06035</name>
</gene>
<evidence type="ECO:0000313" key="2">
    <source>
        <dbReference type="EMBL" id="AMW34813.1"/>
    </source>
</evidence>
<feature type="transmembrane region" description="Helical" evidence="1">
    <location>
        <begin position="58"/>
        <end position="78"/>
    </location>
</feature>
<dbReference type="AlphaFoldDB" id="A0A143DEX2"/>
<dbReference type="RefSeq" id="WP_066134739.1">
    <property type="nucleotide sequence ID" value="NZ_CP014525.1"/>
</dbReference>
<evidence type="ECO:0000313" key="3">
    <source>
        <dbReference type="Proteomes" id="UP000076066"/>
    </source>
</evidence>
<dbReference type="KEGG" id="hjo:AY555_06035"/>
<keyword evidence="1" id="KW-1133">Transmembrane helix</keyword>
<keyword evidence="3" id="KW-1185">Reference proteome</keyword>
<keyword evidence="1" id="KW-0812">Transmembrane</keyword>
<name>A0A143DEX2_9PROT</name>
<organism evidence="2 3">
    <name type="scientific">Haematospirillum jordaniae</name>
    <dbReference type="NCBI Taxonomy" id="1549855"/>
    <lineage>
        <taxon>Bacteria</taxon>
        <taxon>Pseudomonadati</taxon>
        <taxon>Pseudomonadota</taxon>
        <taxon>Alphaproteobacteria</taxon>
        <taxon>Rhodospirillales</taxon>
        <taxon>Novispirillaceae</taxon>
        <taxon>Haematospirillum</taxon>
    </lineage>
</organism>
<keyword evidence="1" id="KW-0472">Membrane</keyword>
<evidence type="ECO:0000256" key="1">
    <source>
        <dbReference type="SAM" id="Phobius"/>
    </source>
</evidence>
<feature type="transmembrane region" description="Helical" evidence="1">
    <location>
        <begin position="22"/>
        <end position="46"/>
    </location>
</feature>
<proteinExistence type="predicted"/>
<protein>
    <submittedName>
        <fullName evidence="2">Uncharacterized protein</fullName>
    </submittedName>
</protein>
<sequence>MSGVYDQQERIAMAAASLGATVHYGVTIIHGLITGNLAAIAALVTFKSGATLRLYSGSLICFSAGFTLSLLCGFLSYISQSAYTGESFERGDSCKRWAIGSGFASFIALALGGVWAFIIGIG</sequence>
<feature type="transmembrane region" description="Helical" evidence="1">
    <location>
        <begin position="98"/>
        <end position="121"/>
    </location>
</feature>
<dbReference type="EMBL" id="CP014525">
    <property type="protein sequence ID" value="AMW34813.1"/>
    <property type="molecule type" value="Genomic_DNA"/>
</dbReference>
<dbReference type="GeneID" id="53316713"/>
<reference evidence="2 3" key="1">
    <citation type="submission" date="2016-02" db="EMBL/GenBank/DDBJ databases">
        <title>Complete Genome of H5569, the type strain of the newly described species Haematospirillium jordaniae.</title>
        <authorList>
            <person name="Nicholson A.C."/>
            <person name="Humrighouse B.W."/>
            <person name="Loparov V."/>
            <person name="McQuiston J.R."/>
        </authorList>
    </citation>
    <scope>NUCLEOTIDE SEQUENCE [LARGE SCALE GENOMIC DNA]</scope>
    <source>
        <strain evidence="2 3">H5569</strain>
    </source>
</reference>
<dbReference type="Proteomes" id="UP000076066">
    <property type="component" value="Chromosome"/>
</dbReference>
<accession>A0A143DEX2</accession>